<organism evidence="5 6">
    <name type="scientific">Paracerasibacillus soli</name>
    <dbReference type="NCBI Taxonomy" id="480284"/>
    <lineage>
        <taxon>Bacteria</taxon>
        <taxon>Bacillati</taxon>
        <taxon>Bacillota</taxon>
        <taxon>Bacilli</taxon>
        <taxon>Bacillales</taxon>
        <taxon>Bacillaceae</taxon>
        <taxon>Paracerasibacillus</taxon>
    </lineage>
</organism>
<reference evidence="5 6" key="1">
    <citation type="submission" date="2023-10" db="EMBL/GenBank/DDBJ databases">
        <title>Virgibacillus soli CC-YMP-6 genome.</title>
        <authorList>
            <person name="Miliotis G."/>
            <person name="Sengupta P."/>
            <person name="Hameed A."/>
            <person name="Chuvochina M."/>
            <person name="Mcdonagh F."/>
            <person name="Simpson A.C."/>
            <person name="Singh N.K."/>
            <person name="Rekha P.D."/>
            <person name="Raman K."/>
            <person name="Hugenholtz P."/>
            <person name="Venkateswaran K."/>
        </authorList>
    </citation>
    <scope>NUCLEOTIDE SEQUENCE [LARGE SCALE GENOMIC DNA]</scope>
    <source>
        <strain evidence="5 6">CC-YMP-6</strain>
    </source>
</reference>
<dbReference type="InterPro" id="IPR029062">
    <property type="entry name" value="Class_I_gatase-like"/>
</dbReference>
<keyword evidence="6" id="KW-1185">Reference proteome</keyword>
<evidence type="ECO:0000256" key="4">
    <source>
        <dbReference type="ARBA" id="ARBA00022825"/>
    </source>
</evidence>
<keyword evidence="2" id="KW-0645">Protease</keyword>
<dbReference type="PANTHER" id="PTHR36175:SF1">
    <property type="entry name" value="CYANOPHYCINASE"/>
    <property type="match status" value="1"/>
</dbReference>
<comment type="similarity">
    <text evidence="1">Belongs to the peptidase S51 family.</text>
</comment>
<dbReference type="CDD" id="cd03129">
    <property type="entry name" value="GAT1_Peptidase_E_like"/>
    <property type="match status" value="1"/>
</dbReference>
<name>A0ABU5CQL5_9BACI</name>
<dbReference type="SUPFAM" id="SSF52317">
    <property type="entry name" value="Class I glutamine amidotransferase-like"/>
    <property type="match status" value="1"/>
</dbReference>
<dbReference type="Proteomes" id="UP001275315">
    <property type="component" value="Unassembled WGS sequence"/>
</dbReference>
<evidence type="ECO:0000313" key="5">
    <source>
        <dbReference type="EMBL" id="MDY0407738.1"/>
    </source>
</evidence>
<sequence>MNRHIFLFGGGPPFTPKMARLFKNFTNNGPIAILYVDRVGVEQYIPIYQQGLAYDDGVTPFSLLPLPNTPLEKIAECLNQSGGIIIGGGDTSEYAAYIVDTPIADLIKARYKQGVPIAGFSAGALISLSHCIMSPNDNPNQTFQVRNGLGLLSDILIAVHFSQWQEEDHLKNIAQAFPNYHHYGMDEATCIYFKNEQLTQLEGQGIYQLTKGKLQRLRSTIND</sequence>
<dbReference type="InterPro" id="IPR005320">
    <property type="entry name" value="Peptidase_S51"/>
</dbReference>
<proteinExistence type="inferred from homology"/>
<evidence type="ECO:0000256" key="3">
    <source>
        <dbReference type="ARBA" id="ARBA00022801"/>
    </source>
</evidence>
<protein>
    <submittedName>
        <fullName evidence="5">Type 1 glutamine amidotransferase-like domain-containing protein</fullName>
    </submittedName>
</protein>
<evidence type="ECO:0000256" key="2">
    <source>
        <dbReference type="ARBA" id="ARBA00022670"/>
    </source>
</evidence>
<dbReference type="EMBL" id="JAWDIQ010000001">
    <property type="protein sequence ID" value="MDY0407738.1"/>
    <property type="molecule type" value="Genomic_DNA"/>
</dbReference>
<dbReference type="RefSeq" id="WP_320378526.1">
    <property type="nucleotide sequence ID" value="NZ_JAWDIQ010000001.1"/>
</dbReference>
<comment type="caution">
    <text evidence="5">The sequence shown here is derived from an EMBL/GenBank/DDBJ whole genome shotgun (WGS) entry which is preliminary data.</text>
</comment>
<evidence type="ECO:0000256" key="1">
    <source>
        <dbReference type="ARBA" id="ARBA00006534"/>
    </source>
</evidence>
<dbReference type="Gene3D" id="3.40.50.880">
    <property type="match status" value="1"/>
</dbReference>
<evidence type="ECO:0000313" key="6">
    <source>
        <dbReference type="Proteomes" id="UP001275315"/>
    </source>
</evidence>
<keyword evidence="4" id="KW-0720">Serine protease</keyword>
<accession>A0ABU5CQL5</accession>
<keyword evidence="3" id="KW-0378">Hydrolase</keyword>
<dbReference type="Pfam" id="PF03575">
    <property type="entry name" value="Peptidase_S51"/>
    <property type="match status" value="1"/>
</dbReference>
<gene>
    <name evidence="5" type="ORF">RWD45_02815</name>
</gene>
<dbReference type="PANTHER" id="PTHR36175">
    <property type="entry name" value="CYANOPHYCINASE"/>
    <property type="match status" value="1"/>
</dbReference>